<feature type="compositionally biased region" description="Polar residues" evidence="1">
    <location>
        <begin position="275"/>
        <end position="293"/>
    </location>
</feature>
<keyword evidence="4" id="KW-1185">Reference proteome</keyword>
<organism evidence="3 4">
    <name type="scientific">Polarella glacialis</name>
    <name type="common">Dinoflagellate</name>
    <dbReference type="NCBI Taxonomy" id="89957"/>
    <lineage>
        <taxon>Eukaryota</taxon>
        <taxon>Sar</taxon>
        <taxon>Alveolata</taxon>
        <taxon>Dinophyceae</taxon>
        <taxon>Suessiales</taxon>
        <taxon>Suessiaceae</taxon>
        <taxon>Polarella</taxon>
    </lineage>
</organism>
<evidence type="ECO:0000313" key="3">
    <source>
        <dbReference type="EMBL" id="CAE8603150.1"/>
    </source>
</evidence>
<feature type="transmembrane region" description="Helical" evidence="2">
    <location>
        <begin position="46"/>
        <end position="69"/>
    </location>
</feature>
<accession>A0A813ETS5</accession>
<evidence type="ECO:0000313" key="4">
    <source>
        <dbReference type="Proteomes" id="UP000654075"/>
    </source>
</evidence>
<keyword evidence="2" id="KW-1133">Transmembrane helix</keyword>
<keyword evidence="2" id="KW-0472">Membrane</keyword>
<proteinExistence type="predicted"/>
<evidence type="ECO:0000256" key="2">
    <source>
        <dbReference type="SAM" id="Phobius"/>
    </source>
</evidence>
<feature type="transmembrane region" description="Helical" evidence="2">
    <location>
        <begin position="7"/>
        <end position="26"/>
    </location>
</feature>
<gene>
    <name evidence="3" type="ORF">PGLA1383_LOCUS21369</name>
</gene>
<evidence type="ECO:0000256" key="1">
    <source>
        <dbReference type="SAM" id="MobiDB-lite"/>
    </source>
</evidence>
<sequence length="293" mass="31864">MKLTNVVLDIFGLCGHAVMFVTVFFIPGPPAVLLMAPARCLARAVFGLVFANTKLTALCNIPIFCANIYRLREASNIFRTTAGGEQDPDYLTLAIVSEGICCMGIVCLASVIQKLFQEKMTDAMVVADMEHSLHSKGKLLSVLCDAHVKLGHDFRILGRCTELSQMLMTGFGPNSTGLEGTVFTTLLAEIDQTRFHNFMSVSAMHDGNENDDDDDQSSESSRSSRGSRARLVRTSKPATSLHVNIRDAAGVRFPIELFHVEVCNMRNPSEPPATLSGSGSSRAGTRFQRPSSD</sequence>
<keyword evidence="2" id="KW-0812">Transmembrane</keyword>
<dbReference type="AlphaFoldDB" id="A0A813ETS5"/>
<feature type="transmembrane region" description="Helical" evidence="2">
    <location>
        <begin position="90"/>
        <end position="112"/>
    </location>
</feature>
<dbReference type="EMBL" id="CAJNNV010015082">
    <property type="protein sequence ID" value="CAE8603150.1"/>
    <property type="molecule type" value="Genomic_DNA"/>
</dbReference>
<dbReference type="Proteomes" id="UP000654075">
    <property type="component" value="Unassembled WGS sequence"/>
</dbReference>
<dbReference type="OrthoDB" id="420233at2759"/>
<feature type="region of interest" description="Disordered" evidence="1">
    <location>
        <begin position="203"/>
        <end position="235"/>
    </location>
</feature>
<comment type="caution">
    <text evidence="3">The sequence shown here is derived from an EMBL/GenBank/DDBJ whole genome shotgun (WGS) entry which is preliminary data.</text>
</comment>
<feature type="region of interest" description="Disordered" evidence="1">
    <location>
        <begin position="266"/>
        <end position="293"/>
    </location>
</feature>
<name>A0A813ETS5_POLGL</name>
<reference evidence="3" key="1">
    <citation type="submission" date="2021-02" db="EMBL/GenBank/DDBJ databases">
        <authorList>
            <person name="Dougan E. K."/>
            <person name="Rhodes N."/>
            <person name="Thang M."/>
            <person name="Chan C."/>
        </authorList>
    </citation>
    <scope>NUCLEOTIDE SEQUENCE</scope>
</reference>
<protein>
    <submittedName>
        <fullName evidence="3">Uncharacterized protein</fullName>
    </submittedName>
</protein>